<keyword evidence="6" id="KW-1185">Reference proteome</keyword>
<keyword evidence="1" id="KW-0805">Transcription regulation</keyword>
<evidence type="ECO:0000256" key="1">
    <source>
        <dbReference type="ARBA" id="ARBA00023015"/>
    </source>
</evidence>
<proteinExistence type="predicted"/>
<dbReference type="CDD" id="cd00090">
    <property type="entry name" value="HTH_ARSR"/>
    <property type="match status" value="1"/>
</dbReference>
<dbReference type="GO" id="GO:0003700">
    <property type="term" value="F:DNA-binding transcription factor activity"/>
    <property type="evidence" value="ECO:0007669"/>
    <property type="project" value="InterPro"/>
</dbReference>
<dbReference type="PROSITE" id="PS50987">
    <property type="entry name" value="HTH_ARSR_2"/>
    <property type="match status" value="1"/>
</dbReference>
<name>A0A7Z0DR47_9ACTN</name>
<evidence type="ECO:0000256" key="2">
    <source>
        <dbReference type="ARBA" id="ARBA00023125"/>
    </source>
</evidence>
<dbReference type="SUPFAM" id="SSF46785">
    <property type="entry name" value="Winged helix' DNA-binding domain"/>
    <property type="match status" value="1"/>
</dbReference>
<protein>
    <submittedName>
        <fullName evidence="5">DNA-binding transcriptional ArsR family regulator</fullName>
    </submittedName>
</protein>
<dbReference type="InterPro" id="IPR036390">
    <property type="entry name" value="WH_DNA-bd_sf"/>
</dbReference>
<keyword evidence="3" id="KW-0804">Transcription</keyword>
<dbReference type="InterPro" id="IPR011991">
    <property type="entry name" value="ArsR-like_HTH"/>
</dbReference>
<dbReference type="RefSeq" id="WP_343051766.1">
    <property type="nucleotide sequence ID" value="NZ_JACBZR010000001.1"/>
</dbReference>
<reference evidence="5 6" key="1">
    <citation type="submission" date="2020-07" db="EMBL/GenBank/DDBJ databases">
        <title>Sequencing the genomes of 1000 actinobacteria strains.</title>
        <authorList>
            <person name="Klenk H.-P."/>
        </authorList>
    </citation>
    <scope>NUCLEOTIDE SEQUENCE [LARGE SCALE GENOMIC DNA]</scope>
    <source>
        <strain evidence="5 6">DSM 26487</strain>
    </source>
</reference>
<feature type="domain" description="HTH arsR-type" evidence="4">
    <location>
        <begin position="1"/>
        <end position="93"/>
    </location>
</feature>
<gene>
    <name evidence="5" type="ORF">BJ988_004795</name>
</gene>
<evidence type="ECO:0000259" key="4">
    <source>
        <dbReference type="PROSITE" id="PS50987"/>
    </source>
</evidence>
<dbReference type="InterPro" id="IPR001845">
    <property type="entry name" value="HTH_ArsR_DNA-bd_dom"/>
</dbReference>
<dbReference type="Proteomes" id="UP000564496">
    <property type="component" value="Unassembled WGS sequence"/>
</dbReference>
<dbReference type="Pfam" id="PF12840">
    <property type="entry name" value="HTH_20"/>
    <property type="match status" value="1"/>
</dbReference>
<dbReference type="NCBIfam" id="NF033788">
    <property type="entry name" value="HTH_metalloreg"/>
    <property type="match status" value="1"/>
</dbReference>
<sequence>MSTTPTLPEMCAALGDQTRWDILTRLGQEAMSASALARVLPVSRQAIVKHLDVLSEAGLVTAERRGREVVYAALGSRLNALAHELDRIGNAWDARLRALKTLAESPDKGGSDSRT</sequence>
<dbReference type="PRINTS" id="PR00778">
    <property type="entry name" value="HTHARSR"/>
</dbReference>
<dbReference type="InterPro" id="IPR051081">
    <property type="entry name" value="HTH_MetalResp_TranReg"/>
</dbReference>
<dbReference type="InterPro" id="IPR036388">
    <property type="entry name" value="WH-like_DNA-bd_sf"/>
</dbReference>
<dbReference type="SMART" id="SM00418">
    <property type="entry name" value="HTH_ARSR"/>
    <property type="match status" value="1"/>
</dbReference>
<dbReference type="PANTHER" id="PTHR33154">
    <property type="entry name" value="TRANSCRIPTIONAL REGULATOR, ARSR FAMILY"/>
    <property type="match status" value="1"/>
</dbReference>
<evidence type="ECO:0000313" key="5">
    <source>
        <dbReference type="EMBL" id="NYI80147.1"/>
    </source>
</evidence>
<organism evidence="5 6">
    <name type="scientific">Nocardioides panzhihuensis</name>
    <dbReference type="NCBI Taxonomy" id="860243"/>
    <lineage>
        <taxon>Bacteria</taxon>
        <taxon>Bacillati</taxon>
        <taxon>Actinomycetota</taxon>
        <taxon>Actinomycetes</taxon>
        <taxon>Propionibacteriales</taxon>
        <taxon>Nocardioidaceae</taxon>
        <taxon>Nocardioides</taxon>
    </lineage>
</organism>
<dbReference type="EMBL" id="JACBZR010000001">
    <property type="protein sequence ID" value="NYI80147.1"/>
    <property type="molecule type" value="Genomic_DNA"/>
</dbReference>
<comment type="caution">
    <text evidence="5">The sequence shown here is derived from an EMBL/GenBank/DDBJ whole genome shotgun (WGS) entry which is preliminary data.</text>
</comment>
<dbReference type="AlphaFoldDB" id="A0A7Z0DR47"/>
<evidence type="ECO:0000313" key="6">
    <source>
        <dbReference type="Proteomes" id="UP000564496"/>
    </source>
</evidence>
<dbReference type="Gene3D" id="1.10.10.10">
    <property type="entry name" value="Winged helix-like DNA-binding domain superfamily/Winged helix DNA-binding domain"/>
    <property type="match status" value="1"/>
</dbReference>
<dbReference type="PANTHER" id="PTHR33154:SF33">
    <property type="entry name" value="TRANSCRIPTIONAL REPRESSOR SDPR"/>
    <property type="match status" value="1"/>
</dbReference>
<accession>A0A7Z0DR47</accession>
<keyword evidence="2 5" id="KW-0238">DNA-binding</keyword>
<dbReference type="GO" id="GO:0003677">
    <property type="term" value="F:DNA binding"/>
    <property type="evidence" value="ECO:0007669"/>
    <property type="project" value="UniProtKB-KW"/>
</dbReference>
<evidence type="ECO:0000256" key="3">
    <source>
        <dbReference type="ARBA" id="ARBA00023163"/>
    </source>
</evidence>